<sequence>MSIWWEIDIKTGIVDHDSISWINDNFEVTEDTVFDLSQDLLQINFKNQKIILDVGWYPDLDANGAFRTELIKDNDWENPIISVESKNIGSLKHDIGRAISDRIYE</sequence>
<name>A0A8X8KEY3_ACIGI</name>
<reference evidence="1" key="1">
    <citation type="submission" date="2021-07" db="EMBL/GenBank/DDBJ databases">
        <authorList>
            <person name="Fernandez M."/>
            <person name="Pereira P."/>
            <person name="Torres Tejerizo G.A."/>
            <person name="Gonzalez P."/>
            <person name="Agostini E."/>
        </authorList>
    </citation>
    <scope>NUCLEOTIDE SEQUENCE</scope>
    <source>
        <strain evidence="1">SFC 500-1A</strain>
    </source>
</reference>
<organism evidence="1 2">
    <name type="scientific">Acinetobacter guillouiae</name>
    <name type="common">Acinetobacter genomosp. 11</name>
    <dbReference type="NCBI Taxonomy" id="106649"/>
    <lineage>
        <taxon>Bacteria</taxon>
        <taxon>Pseudomonadati</taxon>
        <taxon>Pseudomonadota</taxon>
        <taxon>Gammaproteobacteria</taxon>
        <taxon>Moraxellales</taxon>
        <taxon>Moraxellaceae</taxon>
        <taxon>Acinetobacter</taxon>
    </lineage>
</organism>
<accession>A0A8X8KEY3</accession>
<dbReference type="Proteomes" id="UP000887320">
    <property type="component" value="Unassembled WGS sequence"/>
</dbReference>
<dbReference type="EMBL" id="JAHWXT010000002">
    <property type="protein sequence ID" value="MCF0264416.1"/>
    <property type="molecule type" value="Genomic_DNA"/>
</dbReference>
<comment type="caution">
    <text evidence="1">The sequence shown here is derived from an EMBL/GenBank/DDBJ whole genome shotgun (WGS) entry which is preliminary data.</text>
</comment>
<dbReference type="RefSeq" id="WP_234623176.1">
    <property type="nucleotide sequence ID" value="NZ_JAHWXT010000002.1"/>
</dbReference>
<gene>
    <name evidence="1" type="ORF">KW868_08070</name>
</gene>
<protein>
    <submittedName>
        <fullName evidence="1">Uncharacterized protein</fullName>
    </submittedName>
</protein>
<dbReference type="AlphaFoldDB" id="A0A8X8KEY3"/>
<evidence type="ECO:0000313" key="1">
    <source>
        <dbReference type="EMBL" id="MCF0264416.1"/>
    </source>
</evidence>
<proteinExistence type="predicted"/>
<evidence type="ECO:0000313" key="2">
    <source>
        <dbReference type="Proteomes" id="UP000887320"/>
    </source>
</evidence>